<evidence type="ECO:0000256" key="1">
    <source>
        <dbReference type="ARBA" id="ARBA00004141"/>
    </source>
</evidence>
<dbReference type="InterPro" id="IPR027417">
    <property type="entry name" value="P-loop_NTPase"/>
</dbReference>
<dbReference type="InterPro" id="IPR003439">
    <property type="entry name" value="ABC_transporter-like_ATP-bd"/>
</dbReference>
<evidence type="ECO:0000259" key="13">
    <source>
        <dbReference type="PROSITE" id="PS50928"/>
    </source>
</evidence>
<dbReference type="OrthoDB" id="5357528at2"/>
<keyword evidence="9 11" id="KW-1133">Transmembrane helix</keyword>
<evidence type="ECO:0000256" key="2">
    <source>
        <dbReference type="ARBA" id="ARBA00004202"/>
    </source>
</evidence>
<keyword evidence="5" id="KW-1003">Cell membrane</keyword>
<feature type="domain" description="ABC transporter" evidence="12">
    <location>
        <begin position="306"/>
        <end position="556"/>
    </location>
</feature>
<evidence type="ECO:0000313" key="14">
    <source>
        <dbReference type="EMBL" id="REK72879.1"/>
    </source>
</evidence>
<dbReference type="SUPFAM" id="SSF161098">
    <property type="entry name" value="MetI-like"/>
    <property type="match status" value="1"/>
</dbReference>
<dbReference type="SUPFAM" id="SSF52540">
    <property type="entry name" value="P-loop containing nucleoside triphosphate hydrolases"/>
    <property type="match status" value="1"/>
</dbReference>
<dbReference type="Gene3D" id="1.10.3720.10">
    <property type="entry name" value="MetI-like"/>
    <property type="match status" value="1"/>
</dbReference>
<dbReference type="NCBIfam" id="TIGR01727">
    <property type="entry name" value="oligo_HPY"/>
    <property type="match status" value="1"/>
</dbReference>
<evidence type="ECO:0000259" key="12">
    <source>
        <dbReference type="PROSITE" id="PS50893"/>
    </source>
</evidence>
<dbReference type="PANTHER" id="PTHR43297:SF2">
    <property type="entry name" value="DIPEPTIDE TRANSPORT ATP-BINDING PROTEIN DPPD"/>
    <property type="match status" value="1"/>
</dbReference>
<dbReference type="CDD" id="cd06261">
    <property type="entry name" value="TM_PBP2"/>
    <property type="match status" value="1"/>
</dbReference>
<keyword evidence="8 14" id="KW-0067">ATP-binding</keyword>
<accession>A0A371PAC3</accession>
<keyword evidence="7" id="KW-0547">Nucleotide-binding</keyword>
<name>A0A371PAC3_9ACTN</name>
<protein>
    <submittedName>
        <fullName evidence="14">ATP-binding cassette domain-containing protein</fullName>
    </submittedName>
</protein>
<feature type="transmembrane region" description="Helical" evidence="11">
    <location>
        <begin position="12"/>
        <end position="35"/>
    </location>
</feature>
<comment type="similarity">
    <text evidence="11">Belongs to the binding-protein-dependent transport system permease family.</text>
</comment>
<comment type="subcellular location">
    <subcellularLocation>
        <location evidence="11">Cell membrane</location>
        <topology evidence="11">Multi-pass membrane protein</topology>
    </subcellularLocation>
    <subcellularLocation>
        <location evidence="2">Cell membrane</location>
        <topology evidence="2">Peripheral membrane protein</topology>
    </subcellularLocation>
    <subcellularLocation>
        <location evidence="1">Membrane</location>
        <topology evidence="1">Multi-pass membrane protein</topology>
    </subcellularLocation>
</comment>
<feature type="transmembrane region" description="Helical" evidence="11">
    <location>
        <begin position="238"/>
        <end position="259"/>
    </location>
</feature>
<sequence length="633" mass="67230">MRRHWPQVLRTPVGIVGIALLTILLLLAVLAPLLWGDRATATDTGDILSGPSSQHWAGTDDLGRDIFFRTLVATRLSIVLTLLATALGVGLGLLLGLAPLLLPRRLGRIMVAFLNVLLGFPSLLMVLFLAVILGVSTSSAVLAIGVAIASPFARLVHTLGAGIAERDYVAAARISGVNPVRVIVRHVLPNVAEPLVVNATVTASSVLLAFGGLSFLGIGVQPPQYDWGRLMQDGLGSIYTNPLAALLPGIAFVVTGLAFNLTGEAAAGTFGAKSRSRSRWTSPAAPVTVRPSGSGDEEHARVADVLDVRDLHVSFPGPEGPISPVRGVSLTLRTGEAVGVVGESGSGKSMTALAVAQLLEEPGRVTAERLTFCETDLQAGARSDHDALLGTSLAVVFQDPMSSLNPVMRIGSQLVEAARRHQGLTRQEASDRAVDRLRAVHLADPERRARQHPHEFSGGMRQRTMIAMGLMGTPRLIVADEPTTALDMTVQRQVLDLLQETRRDHGTAILLISHDVSVVSSVCDRVLVMYAGRIVEDLPSADLRTKARHPYTRALIGAVPDMATDLDAPLTTIPGQPVDPRNVPDGCAYAARCPLATERCRQDDPVLVADAIGSVACWHADVALDVRIEEEAR</sequence>
<dbReference type="GO" id="GO:0016887">
    <property type="term" value="F:ATP hydrolysis activity"/>
    <property type="evidence" value="ECO:0007669"/>
    <property type="project" value="InterPro"/>
</dbReference>
<comment type="similarity">
    <text evidence="3">Belongs to the ABC transporter superfamily.</text>
</comment>
<feature type="transmembrane region" description="Helical" evidence="11">
    <location>
        <begin position="78"/>
        <end position="102"/>
    </location>
</feature>
<dbReference type="GO" id="GO:0015833">
    <property type="term" value="P:peptide transport"/>
    <property type="evidence" value="ECO:0007669"/>
    <property type="project" value="InterPro"/>
</dbReference>
<evidence type="ECO:0000256" key="6">
    <source>
        <dbReference type="ARBA" id="ARBA00022692"/>
    </source>
</evidence>
<evidence type="ECO:0000256" key="10">
    <source>
        <dbReference type="ARBA" id="ARBA00023136"/>
    </source>
</evidence>
<dbReference type="Pfam" id="PF00528">
    <property type="entry name" value="BPD_transp_1"/>
    <property type="match status" value="1"/>
</dbReference>
<evidence type="ECO:0000256" key="4">
    <source>
        <dbReference type="ARBA" id="ARBA00022448"/>
    </source>
</evidence>
<dbReference type="InterPro" id="IPR000515">
    <property type="entry name" value="MetI-like"/>
</dbReference>
<evidence type="ECO:0000256" key="8">
    <source>
        <dbReference type="ARBA" id="ARBA00022840"/>
    </source>
</evidence>
<dbReference type="FunFam" id="3.40.50.300:FF:000016">
    <property type="entry name" value="Oligopeptide ABC transporter ATP-binding component"/>
    <property type="match status" value="1"/>
</dbReference>
<keyword evidence="15" id="KW-1185">Reference proteome</keyword>
<dbReference type="PROSITE" id="PS50893">
    <property type="entry name" value="ABC_TRANSPORTER_2"/>
    <property type="match status" value="1"/>
</dbReference>
<dbReference type="Pfam" id="PF00005">
    <property type="entry name" value="ABC_tran"/>
    <property type="match status" value="1"/>
</dbReference>
<dbReference type="PANTHER" id="PTHR43297">
    <property type="entry name" value="OLIGOPEPTIDE TRANSPORT ATP-BINDING PROTEIN APPD"/>
    <property type="match status" value="1"/>
</dbReference>
<evidence type="ECO:0000256" key="5">
    <source>
        <dbReference type="ARBA" id="ARBA00022475"/>
    </source>
</evidence>
<evidence type="ECO:0000256" key="9">
    <source>
        <dbReference type="ARBA" id="ARBA00022989"/>
    </source>
</evidence>
<dbReference type="CDD" id="cd03257">
    <property type="entry name" value="ABC_NikE_OppD_transporters"/>
    <property type="match status" value="1"/>
</dbReference>
<evidence type="ECO:0000256" key="7">
    <source>
        <dbReference type="ARBA" id="ARBA00022741"/>
    </source>
</evidence>
<dbReference type="GO" id="GO:0055085">
    <property type="term" value="P:transmembrane transport"/>
    <property type="evidence" value="ECO:0007669"/>
    <property type="project" value="InterPro"/>
</dbReference>
<dbReference type="Gene3D" id="3.40.50.300">
    <property type="entry name" value="P-loop containing nucleotide triphosphate hydrolases"/>
    <property type="match status" value="1"/>
</dbReference>
<gene>
    <name evidence="14" type="ORF">DX116_04590</name>
</gene>
<dbReference type="SMART" id="SM00382">
    <property type="entry name" value="AAA"/>
    <property type="match status" value="1"/>
</dbReference>
<dbReference type="Proteomes" id="UP000265581">
    <property type="component" value="Unassembled WGS sequence"/>
</dbReference>
<proteinExistence type="inferred from homology"/>
<comment type="caution">
    <text evidence="14">The sequence shown here is derived from an EMBL/GenBank/DDBJ whole genome shotgun (WGS) entry which is preliminary data.</text>
</comment>
<feature type="transmembrane region" description="Helical" evidence="11">
    <location>
        <begin position="195"/>
        <end position="218"/>
    </location>
</feature>
<feature type="domain" description="ABC transmembrane type-1" evidence="13">
    <location>
        <begin position="74"/>
        <end position="263"/>
    </location>
</feature>
<keyword evidence="4 11" id="KW-0813">Transport</keyword>
<evidence type="ECO:0000256" key="3">
    <source>
        <dbReference type="ARBA" id="ARBA00005417"/>
    </source>
</evidence>
<dbReference type="InterPro" id="IPR013563">
    <property type="entry name" value="Oligopep_ABC_C"/>
</dbReference>
<dbReference type="RefSeq" id="WP_119702993.1">
    <property type="nucleotide sequence ID" value="NZ_JBHSOI010000001.1"/>
</dbReference>
<dbReference type="GO" id="GO:0005886">
    <property type="term" value="C:plasma membrane"/>
    <property type="evidence" value="ECO:0007669"/>
    <property type="project" value="UniProtKB-SubCell"/>
</dbReference>
<dbReference type="PROSITE" id="PS50928">
    <property type="entry name" value="ABC_TM1"/>
    <property type="match status" value="1"/>
</dbReference>
<evidence type="ECO:0000256" key="11">
    <source>
        <dbReference type="RuleBase" id="RU363032"/>
    </source>
</evidence>
<keyword evidence="10 11" id="KW-0472">Membrane</keyword>
<organism evidence="14 15">
    <name type="scientific">Aeromicrobium endophyticum</name>
    <dbReference type="NCBI Taxonomy" id="2292704"/>
    <lineage>
        <taxon>Bacteria</taxon>
        <taxon>Bacillati</taxon>
        <taxon>Actinomycetota</taxon>
        <taxon>Actinomycetes</taxon>
        <taxon>Propionibacteriales</taxon>
        <taxon>Nocardioidaceae</taxon>
        <taxon>Aeromicrobium</taxon>
    </lineage>
</organism>
<dbReference type="GO" id="GO:0005524">
    <property type="term" value="F:ATP binding"/>
    <property type="evidence" value="ECO:0007669"/>
    <property type="project" value="UniProtKB-KW"/>
</dbReference>
<dbReference type="Pfam" id="PF08352">
    <property type="entry name" value="oligo_HPY"/>
    <property type="match status" value="1"/>
</dbReference>
<dbReference type="InterPro" id="IPR035906">
    <property type="entry name" value="MetI-like_sf"/>
</dbReference>
<reference evidence="14 15" key="1">
    <citation type="submission" date="2018-08" db="EMBL/GenBank/DDBJ databases">
        <title>Aeromicrobium sp. M2KJ-4, whole genome shotgun sequence.</title>
        <authorList>
            <person name="Tuo L."/>
        </authorList>
    </citation>
    <scope>NUCLEOTIDE SEQUENCE [LARGE SCALE GENOMIC DNA]</scope>
    <source>
        <strain evidence="14 15">M2KJ-4</strain>
    </source>
</reference>
<feature type="transmembrane region" description="Helical" evidence="11">
    <location>
        <begin position="109"/>
        <end position="133"/>
    </location>
</feature>
<dbReference type="EMBL" id="QUBR01000001">
    <property type="protein sequence ID" value="REK72879.1"/>
    <property type="molecule type" value="Genomic_DNA"/>
</dbReference>
<keyword evidence="6 11" id="KW-0812">Transmembrane</keyword>
<evidence type="ECO:0000313" key="15">
    <source>
        <dbReference type="Proteomes" id="UP000265581"/>
    </source>
</evidence>
<dbReference type="InterPro" id="IPR003593">
    <property type="entry name" value="AAA+_ATPase"/>
</dbReference>
<dbReference type="InterPro" id="IPR050388">
    <property type="entry name" value="ABC_Ni/Peptide_Import"/>
</dbReference>
<dbReference type="AlphaFoldDB" id="A0A371PAC3"/>